<dbReference type="InterPro" id="IPR036834">
    <property type="entry name" value="Bcl-2-like_sf"/>
</dbReference>
<dbReference type="GO" id="GO:0090504">
    <property type="term" value="P:epiboly"/>
    <property type="evidence" value="ECO:0007669"/>
    <property type="project" value="Ensembl"/>
</dbReference>
<dbReference type="InterPro" id="IPR046371">
    <property type="entry name" value="Bcl-2_BH1-3"/>
</dbReference>
<keyword evidence="3" id="KW-0472">Membrane</keyword>
<dbReference type="Gene3D" id="1.10.437.10">
    <property type="entry name" value="Blc2-like"/>
    <property type="match status" value="1"/>
</dbReference>
<organism evidence="5 6">
    <name type="scientific">Hippocampus comes</name>
    <name type="common">Tiger tail seahorse</name>
    <dbReference type="NCBI Taxonomy" id="109280"/>
    <lineage>
        <taxon>Eukaryota</taxon>
        <taxon>Metazoa</taxon>
        <taxon>Chordata</taxon>
        <taxon>Craniata</taxon>
        <taxon>Vertebrata</taxon>
        <taxon>Euteleostomi</taxon>
        <taxon>Actinopterygii</taxon>
        <taxon>Neopterygii</taxon>
        <taxon>Teleostei</taxon>
        <taxon>Neoteleostei</taxon>
        <taxon>Acanthomorphata</taxon>
        <taxon>Syngnathiaria</taxon>
        <taxon>Syngnathiformes</taxon>
        <taxon>Syngnathoidei</taxon>
        <taxon>Syngnathidae</taxon>
        <taxon>Hippocampus</taxon>
    </lineage>
</organism>
<dbReference type="GeneID" id="109514032"/>
<dbReference type="SMART" id="SM00337">
    <property type="entry name" value="BCL"/>
    <property type="match status" value="1"/>
</dbReference>
<evidence type="ECO:0000256" key="2">
    <source>
        <dbReference type="ARBA" id="ARBA00022703"/>
    </source>
</evidence>
<evidence type="ECO:0000256" key="3">
    <source>
        <dbReference type="SAM" id="Phobius"/>
    </source>
</evidence>
<accession>A0A3Q2YEL9</accession>
<dbReference type="AlphaFoldDB" id="A0A3Q2YEL9"/>
<dbReference type="GO" id="GO:0019722">
    <property type="term" value="P:calcium-mediated signaling"/>
    <property type="evidence" value="ECO:0007669"/>
    <property type="project" value="Ensembl"/>
</dbReference>
<dbReference type="PROSITE" id="PS50062">
    <property type="entry name" value="BCL2_FAMILY"/>
    <property type="match status" value="1"/>
</dbReference>
<dbReference type="GO" id="GO:0005741">
    <property type="term" value="C:mitochondrial outer membrane"/>
    <property type="evidence" value="ECO:0007669"/>
    <property type="project" value="TreeGrafter"/>
</dbReference>
<dbReference type="GO" id="GO:0051400">
    <property type="term" value="F:BH domain binding"/>
    <property type="evidence" value="ECO:0007669"/>
    <property type="project" value="TreeGrafter"/>
</dbReference>
<dbReference type="OrthoDB" id="8856583at2759"/>
<dbReference type="OMA" id="TDYLEYC"/>
<reference evidence="5" key="2">
    <citation type="submission" date="2025-09" db="UniProtKB">
        <authorList>
            <consortium name="Ensembl"/>
        </authorList>
    </citation>
    <scope>IDENTIFICATION</scope>
</reference>
<reference evidence="5" key="1">
    <citation type="submission" date="2025-08" db="UniProtKB">
        <authorList>
            <consortium name="Ensembl"/>
        </authorList>
    </citation>
    <scope>IDENTIFICATION</scope>
</reference>
<dbReference type="GO" id="GO:0001836">
    <property type="term" value="P:release of cytochrome c from mitochondria"/>
    <property type="evidence" value="ECO:0007669"/>
    <property type="project" value="TreeGrafter"/>
</dbReference>
<dbReference type="GO" id="GO:0008630">
    <property type="term" value="P:intrinsic apoptotic signaling pathway in response to DNA damage"/>
    <property type="evidence" value="ECO:0007669"/>
    <property type="project" value="TreeGrafter"/>
</dbReference>
<evidence type="ECO:0000256" key="1">
    <source>
        <dbReference type="ARBA" id="ARBA00009458"/>
    </source>
</evidence>
<dbReference type="STRING" id="109280.ENSHCOP00000016524"/>
<dbReference type="GO" id="GO:0051279">
    <property type="term" value="P:regulation of release of sequestered calcium ion into cytosol"/>
    <property type="evidence" value="ECO:0007669"/>
    <property type="project" value="Ensembl"/>
</dbReference>
<keyword evidence="6" id="KW-1185">Reference proteome</keyword>
<comment type="similarity">
    <text evidence="1">Belongs to the Bcl-2 family.</text>
</comment>
<dbReference type="Ensembl" id="ENSHCOT00000028509.1">
    <property type="protein sequence ID" value="ENSHCOP00000016524.1"/>
    <property type="gene ID" value="ENSHCOG00000020272.1"/>
</dbReference>
<keyword evidence="2" id="KW-0053">Apoptosis</keyword>
<dbReference type="Pfam" id="PF00452">
    <property type="entry name" value="Bcl-2"/>
    <property type="match status" value="1"/>
</dbReference>
<dbReference type="PANTHER" id="PTHR11256:SF61">
    <property type="entry name" value="BCL2-LIKE 10"/>
    <property type="match status" value="1"/>
</dbReference>
<dbReference type="InterPro" id="IPR026298">
    <property type="entry name" value="Bcl-2_fam"/>
</dbReference>
<evidence type="ECO:0000313" key="5">
    <source>
        <dbReference type="Ensembl" id="ENSHCOP00000016524.1"/>
    </source>
</evidence>
<dbReference type="RefSeq" id="XP_019722382.1">
    <property type="nucleotide sequence ID" value="XM_019866823.1"/>
</dbReference>
<evidence type="ECO:0000313" key="6">
    <source>
        <dbReference type="Proteomes" id="UP000264820"/>
    </source>
</evidence>
<dbReference type="InterPro" id="IPR002475">
    <property type="entry name" value="Bcl2-like"/>
</dbReference>
<dbReference type="SUPFAM" id="SSF56854">
    <property type="entry name" value="Bcl-2 inhibitors of programmed cell death"/>
    <property type="match status" value="1"/>
</dbReference>
<dbReference type="PANTHER" id="PTHR11256">
    <property type="entry name" value="BCL-2 RELATED"/>
    <property type="match status" value="1"/>
</dbReference>
<dbReference type="GO" id="GO:0007369">
    <property type="term" value="P:gastrulation"/>
    <property type="evidence" value="ECO:0007669"/>
    <property type="project" value="Ensembl"/>
</dbReference>
<dbReference type="GO" id="GO:0001756">
    <property type="term" value="P:somitogenesis"/>
    <property type="evidence" value="ECO:0007669"/>
    <property type="project" value="Ensembl"/>
</dbReference>
<feature type="domain" description="Bcl-2 Bcl-2 homology region 1-3" evidence="4">
    <location>
        <begin position="40"/>
        <end position="158"/>
    </location>
</feature>
<name>A0A3Q2YEL9_HIPCM</name>
<keyword evidence="3" id="KW-0812">Transmembrane</keyword>
<dbReference type="RefSeq" id="XP_019722380.1">
    <property type="nucleotide sequence ID" value="XM_019866821.1"/>
</dbReference>
<proteinExistence type="inferred from homology"/>
<dbReference type="CTD" id="10017"/>
<evidence type="ECO:0000259" key="4">
    <source>
        <dbReference type="SMART" id="SM00337"/>
    </source>
</evidence>
<dbReference type="Proteomes" id="UP000264820">
    <property type="component" value="Unplaced"/>
</dbReference>
<sequence length="200" mass="22289">MSSCGLWNESLAIAEDYIGLCLTADPSEAPLPPSEAAATMRRMGRHAESLYEATFQNLVQTFVRGCWPDLCSGLRRVMQEMVSDGFLNWGRVVSVFAFTGVLARRLLEDNEEEETTTTTTKLRLDLSDWPQICRKLAETIADFLIEEKKEWMLENNGWEGFCKWCSSSSSRQSSQDAYLKTALLAAAGVGLAGLTFLLAR</sequence>
<dbReference type="RefSeq" id="XP_019722381.1">
    <property type="nucleotide sequence ID" value="XM_019866822.1"/>
</dbReference>
<protein>
    <submittedName>
        <fullName evidence="5">BCL2 like 10</fullName>
    </submittedName>
</protein>
<dbReference type="GeneTree" id="ENSGT01130000278292"/>
<keyword evidence="3" id="KW-1133">Transmembrane helix</keyword>
<feature type="transmembrane region" description="Helical" evidence="3">
    <location>
        <begin position="177"/>
        <end position="199"/>
    </location>
</feature>
<dbReference type="CDD" id="cd06845">
    <property type="entry name" value="Bcl-2_like"/>
    <property type="match status" value="1"/>
</dbReference>
<dbReference type="GO" id="GO:0043066">
    <property type="term" value="P:negative regulation of apoptotic process"/>
    <property type="evidence" value="ECO:0007669"/>
    <property type="project" value="Ensembl"/>
</dbReference>
<dbReference type="GO" id="GO:0097192">
    <property type="term" value="P:extrinsic apoptotic signaling pathway in absence of ligand"/>
    <property type="evidence" value="ECO:0007669"/>
    <property type="project" value="TreeGrafter"/>
</dbReference>